<keyword evidence="5" id="KW-1185">Reference proteome</keyword>
<feature type="region of interest" description="Disordered" evidence="3">
    <location>
        <begin position="1"/>
        <end position="161"/>
    </location>
</feature>
<feature type="compositionally biased region" description="Polar residues" evidence="3">
    <location>
        <begin position="47"/>
        <end position="63"/>
    </location>
</feature>
<dbReference type="InterPro" id="IPR039177">
    <property type="entry name" value="SMG9"/>
</dbReference>
<dbReference type="Proteomes" id="UP001519460">
    <property type="component" value="Unassembled WGS sequence"/>
</dbReference>
<comment type="caution">
    <text evidence="4">The sequence shown here is derived from an EMBL/GenBank/DDBJ whole genome shotgun (WGS) entry which is preliminary data.</text>
</comment>
<evidence type="ECO:0008006" key="6">
    <source>
        <dbReference type="Google" id="ProtNLM"/>
    </source>
</evidence>
<proteinExistence type="inferred from homology"/>
<feature type="compositionally biased region" description="Basic and acidic residues" evidence="3">
    <location>
        <begin position="1"/>
        <end position="26"/>
    </location>
</feature>
<evidence type="ECO:0000256" key="2">
    <source>
        <dbReference type="ARBA" id="ARBA00023161"/>
    </source>
</evidence>
<evidence type="ECO:0000313" key="5">
    <source>
        <dbReference type="Proteomes" id="UP001519460"/>
    </source>
</evidence>
<organism evidence="4 5">
    <name type="scientific">Batillaria attramentaria</name>
    <dbReference type="NCBI Taxonomy" id="370345"/>
    <lineage>
        <taxon>Eukaryota</taxon>
        <taxon>Metazoa</taxon>
        <taxon>Spiralia</taxon>
        <taxon>Lophotrochozoa</taxon>
        <taxon>Mollusca</taxon>
        <taxon>Gastropoda</taxon>
        <taxon>Caenogastropoda</taxon>
        <taxon>Sorbeoconcha</taxon>
        <taxon>Cerithioidea</taxon>
        <taxon>Batillariidae</taxon>
        <taxon>Batillaria</taxon>
    </lineage>
</organism>
<comment type="similarity">
    <text evidence="1">Belongs to the SMG9 family.</text>
</comment>
<evidence type="ECO:0000256" key="1">
    <source>
        <dbReference type="ARBA" id="ARBA00007712"/>
    </source>
</evidence>
<dbReference type="AlphaFoldDB" id="A0ABD0K1F7"/>
<name>A0ABD0K1F7_9CAEN</name>
<reference evidence="4 5" key="1">
    <citation type="journal article" date="2023" name="Sci. Data">
        <title>Genome assembly of the Korean intertidal mud-creeper Batillaria attramentaria.</title>
        <authorList>
            <person name="Patra A.K."/>
            <person name="Ho P.T."/>
            <person name="Jun S."/>
            <person name="Lee S.J."/>
            <person name="Kim Y."/>
            <person name="Won Y.J."/>
        </authorList>
    </citation>
    <scope>NUCLEOTIDE SEQUENCE [LARGE SCALE GENOMIC DNA]</scope>
    <source>
        <strain evidence="4">Wonlab-2016</strain>
    </source>
</reference>
<dbReference type="PANTHER" id="PTHR14270:SF0">
    <property type="entry name" value="NONSENSE-MEDIATED MRNA DECAY FACTOR SMG9"/>
    <property type="match status" value="1"/>
</dbReference>
<evidence type="ECO:0000313" key="4">
    <source>
        <dbReference type="EMBL" id="KAK7480721.1"/>
    </source>
</evidence>
<dbReference type="InterPro" id="IPR027417">
    <property type="entry name" value="P-loop_NTPase"/>
</dbReference>
<dbReference type="PANTHER" id="PTHR14270">
    <property type="entry name" value="NONSENSE-MEDIATED MRNA DECAY FACTOR SMG9"/>
    <property type="match status" value="1"/>
</dbReference>
<dbReference type="GO" id="GO:0000184">
    <property type="term" value="P:nuclear-transcribed mRNA catabolic process, nonsense-mediated decay"/>
    <property type="evidence" value="ECO:0007669"/>
    <property type="project" value="UniProtKB-KW"/>
</dbReference>
<protein>
    <recommendedName>
        <fullName evidence="6">Protein SMG9</fullName>
    </recommendedName>
</protein>
<dbReference type="Gene3D" id="3.40.50.300">
    <property type="entry name" value="P-loop containing nucleotide triphosphate hydrolases"/>
    <property type="match status" value="1"/>
</dbReference>
<sequence length="497" mass="54955">MADAPEGVHRWQRRDRLGRVGSRDNDSSPTPASKPPAPIILGLAKPSASQTPDHESTVSQQQFAGMGDSGASALPEGAGNMAGQHHRSGDGKPIVVLKSRDDNRSSSVSPGPTPAAVQGDTNLSHPAQHPSYAPQAQRHGSTSQQGYDTNKPGSRLAPPPEMKHSVKVIDENFRWLDAGIDDLVDQNDYLVVGAIGLQGTGKSTILSLLGGNTPQDAYRNYIFQPQTKETREEAAHQTVGVDMFATPERIILLDTQPVLSTSVLDIIIRCDKKFPPEYTSTENCIEMQSLQIAAFLMTVCHVIIVAQDWFTDLNFLQSLLTAEMLKPQTPSVSHDGAGGHQEEVSDFHPTVVFMMNKAGQDDFTPETYADMQLTLDRIFHSSKLRYKGAVTMRKDNIISGLKAKESGLAIDVNLFLFPTMEYYKSEPELILTSLPEYRGFPSFSCLLRSFRNQIYAVPRNMMTPTQLSERNWFHFAARMWEAVKKSQLLAEYNRLLP</sequence>
<feature type="compositionally biased region" description="Polar residues" evidence="3">
    <location>
        <begin position="138"/>
        <end position="152"/>
    </location>
</feature>
<dbReference type="EMBL" id="JACVVK020000276">
    <property type="protein sequence ID" value="KAK7480721.1"/>
    <property type="molecule type" value="Genomic_DNA"/>
</dbReference>
<evidence type="ECO:0000256" key="3">
    <source>
        <dbReference type="SAM" id="MobiDB-lite"/>
    </source>
</evidence>
<keyword evidence="2" id="KW-0866">Nonsense-mediated mRNA decay</keyword>
<gene>
    <name evidence="4" type="ORF">BaRGS_00028089</name>
</gene>
<accession>A0ABD0K1F7</accession>